<dbReference type="RefSeq" id="WP_237853040.1">
    <property type="nucleotide sequence ID" value="NZ_JAKLWS010000006.1"/>
</dbReference>
<dbReference type="EMBL" id="JAKLWS010000006">
    <property type="protein sequence ID" value="MCG2588196.1"/>
    <property type="molecule type" value="Genomic_DNA"/>
</dbReference>
<keyword evidence="2" id="KW-0413">Isomerase</keyword>
<accession>A0ABS9KBI3</accession>
<organism evidence="3 4">
    <name type="scientific">Rhodohalobacter sulfatireducens</name>
    <dbReference type="NCBI Taxonomy" id="2911366"/>
    <lineage>
        <taxon>Bacteria</taxon>
        <taxon>Pseudomonadati</taxon>
        <taxon>Balneolota</taxon>
        <taxon>Balneolia</taxon>
        <taxon>Balneolales</taxon>
        <taxon>Balneolaceae</taxon>
        <taxon>Rhodohalobacter</taxon>
    </lineage>
</organism>
<dbReference type="SUPFAM" id="SSF54506">
    <property type="entry name" value="Diaminopimelate epimerase-like"/>
    <property type="match status" value="1"/>
</dbReference>
<evidence type="ECO:0000313" key="4">
    <source>
        <dbReference type="Proteomes" id="UP001165366"/>
    </source>
</evidence>
<evidence type="ECO:0000256" key="1">
    <source>
        <dbReference type="ARBA" id="ARBA00008270"/>
    </source>
</evidence>
<dbReference type="Pfam" id="PF02567">
    <property type="entry name" value="PhzC-PhzF"/>
    <property type="match status" value="1"/>
</dbReference>
<protein>
    <submittedName>
        <fullName evidence="3">PhzF family phenazine biosynthesis protein</fullName>
    </submittedName>
</protein>
<reference evidence="3" key="2">
    <citation type="submission" date="2024-05" db="EMBL/GenBank/DDBJ databases">
        <title>Rhodohalobacter halophilus gen. nov., sp. nov., a moderately halophilic member of the family Balneolaceae.</title>
        <authorList>
            <person name="Xia J."/>
        </authorList>
    </citation>
    <scope>NUCLEOTIDE SEQUENCE</scope>
    <source>
        <strain evidence="3">WB101</strain>
    </source>
</reference>
<dbReference type="NCBIfam" id="TIGR00654">
    <property type="entry name" value="PhzF_family"/>
    <property type="match status" value="1"/>
</dbReference>
<proteinExistence type="inferred from homology"/>
<evidence type="ECO:0000256" key="2">
    <source>
        <dbReference type="ARBA" id="ARBA00023235"/>
    </source>
</evidence>
<dbReference type="PANTHER" id="PTHR13774:SF17">
    <property type="entry name" value="PHENAZINE BIOSYNTHESIS-LIKE DOMAIN-CONTAINING PROTEIN"/>
    <property type="match status" value="1"/>
</dbReference>
<keyword evidence="4" id="KW-1185">Reference proteome</keyword>
<dbReference type="InterPro" id="IPR003719">
    <property type="entry name" value="Phenazine_PhzF-like"/>
</dbReference>
<dbReference type="Proteomes" id="UP001165366">
    <property type="component" value="Unassembled WGS sequence"/>
</dbReference>
<sequence length="258" mass="28878">MKLYQVDAFTDKVFSGNPAAVVPLDSWLSDEEMQNISAENNLSETAYFVHESDDSYSIRWFTPKTEVDICGHATLASAHVLYEQMGFDGKKVVFQSKSGELTVEKKDNIYWMNFPSNPPEPIPVPKLLPEAIGTIPIYTGVNRDMLVLLQDESTVKSIKPDFALLERMEVRGIIITAKGDHCDFVSRFFAPSMGIYEDPVTGSAHSILTPFWEKRLGKSSLEARQISKRGGNIMCKQKENRVDIGGEAVTYMIGEINN</sequence>
<comment type="caution">
    <text evidence="3">The sequence shown here is derived from an EMBL/GenBank/DDBJ whole genome shotgun (WGS) entry which is preliminary data.</text>
</comment>
<dbReference type="Gene3D" id="3.10.310.10">
    <property type="entry name" value="Diaminopimelate Epimerase, Chain A, domain 1"/>
    <property type="match status" value="2"/>
</dbReference>
<gene>
    <name evidence="3" type="ORF">L6773_06435</name>
</gene>
<dbReference type="PIRSF" id="PIRSF016184">
    <property type="entry name" value="PhzC_PhzF"/>
    <property type="match status" value="1"/>
</dbReference>
<comment type="similarity">
    <text evidence="1">Belongs to the PhzF family.</text>
</comment>
<reference evidence="3" key="1">
    <citation type="submission" date="2022-01" db="EMBL/GenBank/DDBJ databases">
        <authorList>
            <person name="Wang Y."/>
        </authorList>
    </citation>
    <scope>NUCLEOTIDE SEQUENCE</scope>
    <source>
        <strain evidence="3">WB101</strain>
    </source>
</reference>
<name>A0ABS9KBI3_9BACT</name>
<evidence type="ECO:0000313" key="3">
    <source>
        <dbReference type="EMBL" id="MCG2588196.1"/>
    </source>
</evidence>
<dbReference type="PANTHER" id="PTHR13774">
    <property type="entry name" value="PHENAZINE BIOSYNTHESIS PROTEIN"/>
    <property type="match status" value="1"/>
</dbReference>